<reference evidence="1" key="1">
    <citation type="submission" date="2014-09" db="EMBL/GenBank/DDBJ databases">
        <authorList>
            <person name="Magalhaes I.L.F."/>
            <person name="Oliveira U."/>
            <person name="Santos F.R."/>
            <person name="Vidigal T.H.D.A."/>
            <person name="Brescovit A.D."/>
            <person name="Santos A.J."/>
        </authorList>
    </citation>
    <scope>NUCLEOTIDE SEQUENCE</scope>
    <source>
        <tissue evidence="1">Shoot tissue taken approximately 20 cm above the soil surface</tissue>
    </source>
</reference>
<dbReference type="AlphaFoldDB" id="A0A0A9B4P8"/>
<dbReference type="EMBL" id="GBRH01239529">
    <property type="protein sequence ID" value="JAD58366.1"/>
    <property type="molecule type" value="Transcribed_RNA"/>
</dbReference>
<sequence>MASGKKMKRPRGVWQSTHAWELCDSQWCGKYSDISARPQCDDNLSNYSVQAP</sequence>
<reference evidence="1" key="2">
    <citation type="journal article" date="2015" name="Data Brief">
        <title>Shoot transcriptome of the giant reed, Arundo donax.</title>
        <authorList>
            <person name="Barrero R.A."/>
            <person name="Guerrero F.D."/>
            <person name="Moolhuijzen P."/>
            <person name="Goolsby J.A."/>
            <person name="Tidwell J."/>
            <person name="Bellgard S.E."/>
            <person name="Bellgard M.I."/>
        </authorList>
    </citation>
    <scope>NUCLEOTIDE SEQUENCE</scope>
    <source>
        <tissue evidence="1">Shoot tissue taken approximately 20 cm above the soil surface</tissue>
    </source>
</reference>
<organism evidence="1">
    <name type="scientific">Arundo donax</name>
    <name type="common">Giant reed</name>
    <name type="synonym">Donax arundinaceus</name>
    <dbReference type="NCBI Taxonomy" id="35708"/>
    <lineage>
        <taxon>Eukaryota</taxon>
        <taxon>Viridiplantae</taxon>
        <taxon>Streptophyta</taxon>
        <taxon>Embryophyta</taxon>
        <taxon>Tracheophyta</taxon>
        <taxon>Spermatophyta</taxon>
        <taxon>Magnoliopsida</taxon>
        <taxon>Liliopsida</taxon>
        <taxon>Poales</taxon>
        <taxon>Poaceae</taxon>
        <taxon>PACMAD clade</taxon>
        <taxon>Arundinoideae</taxon>
        <taxon>Arundineae</taxon>
        <taxon>Arundo</taxon>
    </lineage>
</organism>
<accession>A0A0A9B4P8</accession>
<proteinExistence type="predicted"/>
<protein>
    <submittedName>
        <fullName evidence="1">Uncharacterized protein</fullName>
    </submittedName>
</protein>
<evidence type="ECO:0000313" key="1">
    <source>
        <dbReference type="EMBL" id="JAD58366.1"/>
    </source>
</evidence>
<name>A0A0A9B4P8_ARUDO</name>